<dbReference type="InterPro" id="IPR033414">
    <property type="entry name" value="Sensor_dom"/>
</dbReference>
<dbReference type="SUPFAM" id="SSF55874">
    <property type="entry name" value="ATPase domain of HSP90 chaperone/DNA topoisomerase II/histidine kinase"/>
    <property type="match status" value="1"/>
</dbReference>
<dbReference type="Pfam" id="PF17149">
    <property type="entry name" value="CHASE5"/>
    <property type="match status" value="1"/>
</dbReference>
<feature type="modified residue" description="4-aspartylphosphate" evidence="12">
    <location>
        <position position="562"/>
    </location>
</feature>
<dbReference type="Pfam" id="PF02518">
    <property type="entry name" value="HATPase_c"/>
    <property type="match status" value="1"/>
</dbReference>
<feature type="transmembrane region" description="Helical" evidence="14">
    <location>
        <begin position="159"/>
        <end position="182"/>
    </location>
</feature>
<dbReference type="OrthoDB" id="9810730at2"/>
<evidence type="ECO:0000313" key="18">
    <source>
        <dbReference type="EMBL" id="SHJ93800.1"/>
    </source>
</evidence>
<keyword evidence="5" id="KW-0808">Transferase</keyword>
<dbReference type="EC" id="2.7.13.3" evidence="3"/>
<evidence type="ECO:0000256" key="6">
    <source>
        <dbReference type="ARBA" id="ARBA00022729"/>
    </source>
</evidence>
<dbReference type="InterPro" id="IPR003594">
    <property type="entry name" value="HATPase_dom"/>
</dbReference>
<evidence type="ECO:0000256" key="5">
    <source>
        <dbReference type="ARBA" id="ARBA00022679"/>
    </source>
</evidence>
<protein>
    <recommendedName>
        <fullName evidence="11">Virulence sensor protein BvgS</fullName>
        <ecNumber evidence="3">2.7.13.3</ecNumber>
    </recommendedName>
</protein>
<dbReference type="Gene3D" id="1.10.287.130">
    <property type="match status" value="1"/>
</dbReference>
<dbReference type="InterPro" id="IPR011006">
    <property type="entry name" value="CheY-like_superfamily"/>
</dbReference>
<evidence type="ECO:0000256" key="4">
    <source>
        <dbReference type="ARBA" id="ARBA00022553"/>
    </source>
</evidence>
<accession>A0A1M6NDN5</accession>
<dbReference type="RefSeq" id="WP_073428672.1">
    <property type="nucleotide sequence ID" value="NZ_CADFGY010000008.1"/>
</dbReference>
<evidence type="ECO:0000259" key="15">
    <source>
        <dbReference type="PROSITE" id="PS50109"/>
    </source>
</evidence>
<comment type="function">
    <text evidence="10">Member of the two-component regulatory system BvgS/BvgA. Phosphorylates BvgA via a four-step phosphorelay in response to environmental signals.</text>
</comment>
<evidence type="ECO:0000256" key="13">
    <source>
        <dbReference type="SAM" id="Coils"/>
    </source>
</evidence>
<evidence type="ECO:0000256" key="7">
    <source>
        <dbReference type="ARBA" id="ARBA00022777"/>
    </source>
</evidence>
<evidence type="ECO:0000256" key="1">
    <source>
        <dbReference type="ARBA" id="ARBA00000085"/>
    </source>
</evidence>
<dbReference type="Proteomes" id="UP000184395">
    <property type="component" value="Unassembled WGS sequence"/>
</dbReference>
<dbReference type="FunFam" id="3.30.565.10:FF:000010">
    <property type="entry name" value="Sensor histidine kinase RcsC"/>
    <property type="match status" value="1"/>
</dbReference>
<dbReference type="InterPro" id="IPR005467">
    <property type="entry name" value="His_kinase_dom"/>
</dbReference>
<dbReference type="SUPFAM" id="SSF47384">
    <property type="entry name" value="Homodimeric domain of signal transducing histidine kinase"/>
    <property type="match status" value="1"/>
</dbReference>
<keyword evidence="14" id="KW-1133">Transmembrane helix</keyword>
<dbReference type="GO" id="GO:0016020">
    <property type="term" value="C:membrane"/>
    <property type="evidence" value="ECO:0007669"/>
    <property type="project" value="UniProtKB-SubCell"/>
</dbReference>
<dbReference type="InterPro" id="IPR036890">
    <property type="entry name" value="HATPase_C_sf"/>
</dbReference>
<reference evidence="18 19" key="1">
    <citation type="submission" date="2016-11" db="EMBL/GenBank/DDBJ databases">
        <authorList>
            <person name="Jaros S."/>
            <person name="Januszkiewicz K."/>
            <person name="Wedrychowicz H."/>
        </authorList>
    </citation>
    <scope>NUCLEOTIDE SEQUENCE [LARGE SCALE GENOMIC DNA]</scope>
    <source>
        <strain evidence="18 19">LMG 20594</strain>
    </source>
</reference>
<dbReference type="SMART" id="SM00448">
    <property type="entry name" value="REC"/>
    <property type="match status" value="1"/>
</dbReference>
<evidence type="ECO:0000259" key="17">
    <source>
        <dbReference type="PROSITE" id="PS50885"/>
    </source>
</evidence>
<dbReference type="EMBL" id="FRAB01000010">
    <property type="protein sequence ID" value="SHJ93800.1"/>
    <property type="molecule type" value="Genomic_DNA"/>
</dbReference>
<keyword evidence="14" id="KW-0812">Transmembrane</keyword>
<dbReference type="SMART" id="SM00387">
    <property type="entry name" value="HATPase_c"/>
    <property type="match status" value="1"/>
</dbReference>
<evidence type="ECO:0000313" key="19">
    <source>
        <dbReference type="Proteomes" id="UP000184395"/>
    </source>
</evidence>
<evidence type="ECO:0000259" key="16">
    <source>
        <dbReference type="PROSITE" id="PS50110"/>
    </source>
</evidence>
<feature type="domain" description="Histidine kinase" evidence="15">
    <location>
        <begin position="269"/>
        <end position="486"/>
    </location>
</feature>
<evidence type="ECO:0000256" key="10">
    <source>
        <dbReference type="ARBA" id="ARBA00058004"/>
    </source>
</evidence>
<dbReference type="InterPro" id="IPR004358">
    <property type="entry name" value="Sig_transdc_His_kin-like_C"/>
</dbReference>
<evidence type="ECO:0000256" key="2">
    <source>
        <dbReference type="ARBA" id="ARBA00004370"/>
    </source>
</evidence>
<feature type="transmembrane region" description="Helical" evidence="14">
    <location>
        <begin position="20"/>
        <end position="40"/>
    </location>
</feature>
<evidence type="ECO:0000256" key="3">
    <source>
        <dbReference type="ARBA" id="ARBA00012438"/>
    </source>
</evidence>
<dbReference type="PANTHER" id="PTHR43047:SF64">
    <property type="entry name" value="HISTIDINE KINASE CONTAINING CHEY-HOMOLOGOUS RECEIVER DOMAIN AND PAS DOMAIN-RELATED"/>
    <property type="match status" value="1"/>
</dbReference>
<keyword evidence="6" id="KW-0732">Signal</keyword>
<name>A0A1M6NDN5_9BURK</name>
<dbReference type="PRINTS" id="PR00344">
    <property type="entry name" value="BCTRLSENSOR"/>
</dbReference>
<gene>
    <name evidence="18" type="ORF">SAMN05192548_101015</name>
</gene>
<dbReference type="InterPro" id="IPR001789">
    <property type="entry name" value="Sig_transdc_resp-reg_receiver"/>
</dbReference>
<dbReference type="PROSITE" id="PS50109">
    <property type="entry name" value="HIS_KIN"/>
    <property type="match status" value="1"/>
</dbReference>
<dbReference type="InterPro" id="IPR036097">
    <property type="entry name" value="HisK_dim/P_sf"/>
</dbReference>
<dbReference type="SMART" id="SM00388">
    <property type="entry name" value="HisKA"/>
    <property type="match status" value="1"/>
</dbReference>
<dbReference type="PROSITE" id="PS50110">
    <property type="entry name" value="RESPONSE_REGULATORY"/>
    <property type="match status" value="1"/>
</dbReference>
<dbReference type="InterPro" id="IPR003660">
    <property type="entry name" value="HAMP_dom"/>
</dbReference>
<feature type="coiled-coil region" evidence="13">
    <location>
        <begin position="45"/>
        <end position="72"/>
    </location>
</feature>
<proteinExistence type="predicted"/>
<evidence type="ECO:0000256" key="12">
    <source>
        <dbReference type="PROSITE-ProRule" id="PRU00169"/>
    </source>
</evidence>
<evidence type="ECO:0000256" key="11">
    <source>
        <dbReference type="ARBA" id="ARBA00070152"/>
    </source>
</evidence>
<dbReference type="STRING" id="169427.SAMN05192548_101015"/>
<dbReference type="AlphaFoldDB" id="A0A1M6NDN5"/>
<dbReference type="Pfam" id="PF00072">
    <property type="entry name" value="Response_reg"/>
    <property type="match status" value="1"/>
</dbReference>
<keyword evidence="14" id="KW-0472">Membrane</keyword>
<dbReference type="PROSITE" id="PS50885">
    <property type="entry name" value="HAMP"/>
    <property type="match status" value="1"/>
</dbReference>
<evidence type="ECO:0000256" key="14">
    <source>
        <dbReference type="SAM" id="Phobius"/>
    </source>
</evidence>
<dbReference type="Gene3D" id="3.30.565.10">
    <property type="entry name" value="Histidine kinase-like ATPase, C-terminal domain"/>
    <property type="match status" value="1"/>
</dbReference>
<dbReference type="GO" id="GO:0000155">
    <property type="term" value="F:phosphorelay sensor kinase activity"/>
    <property type="evidence" value="ECO:0007669"/>
    <property type="project" value="InterPro"/>
</dbReference>
<comment type="subcellular location">
    <subcellularLocation>
        <location evidence="2">Membrane</location>
    </subcellularLocation>
</comment>
<sequence>MADSMFDAWWNSVGRFRSSVVLRLFATVLLFSCAVTLLLTGLQLYRDYHRGVEQIENRLADIERSNRDSLAEALWRLDNAQLQLELNGILRMADVRAVEIRETGKPHGPAFLSAGRRTAGPVIVREFPLVYSVQGKEREIGRLYVEATLADLYHELTHAAVTILLTQAANTFLVSLFTIYILSRLVMRHVAAIARTVGRYDFREPHRPFTLPRRGPREPDELDRMVAAFNAMGERLHHAYLDERDAAAEREARHLAEAANRAKGEFLANMSHELRTPLNGILGYAQILGRDTTLNELQQQRVAVIRRSGEHLLTLIEDALDFARIEAGKLRVEICDVPLAALVDVIRDIIGVKAEQKGLAFVCEIDADAPAGVRADERRLRQVLLNLLANAVKFTDRGGVSLHISQAASGRVRFDIRDTGIGIGPDQLASIFEPFEQLGAPERRAGGTGLGLAISRQFVRAMGGEIAVESEPGRGSAFWFELEQAGVAAITFPTIAPAPLPHRLTGYDGPRRKVLIVDDVEVNRAVVVDLLGRLGFDTVEAHSGRDGFEKAQRERPELILTDIVMPGMNGLELARSLRRLDDFASVPIIAMSASSSGSDKAMSVAAGVSGFVSKPVEFDALLTQIATLLRLHWIYAPPCPSTCEEAFAHSSSSSSLPVPPEQMSELHRLARLGDMQAIVAWSEGIAALDGRHRPFAAQLSALARGYQSRAILQLVERHMSGELQP</sequence>
<dbReference type="Pfam" id="PF00512">
    <property type="entry name" value="HisKA"/>
    <property type="match status" value="1"/>
</dbReference>
<dbReference type="Gene3D" id="3.40.50.2300">
    <property type="match status" value="1"/>
</dbReference>
<keyword evidence="7 18" id="KW-0418">Kinase</keyword>
<keyword evidence="8" id="KW-0902">Two-component regulatory system</keyword>
<dbReference type="CDD" id="cd16922">
    <property type="entry name" value="HATPase_EvgS-ArcB-TorS-like"/>
    <property type="match status" value="1"/>
</dbReference>
<feature type="domain" description="HAMP" evidence="17">
    <location>
        <begin position="184"/>
        <end position="241"/>
    </location>
</feature>
<keyword evidence="4 12" id="KW-0597">Phosphoprotein</keyword>
<organism evidence="18 19">
    <name type="scientific">Paraburkholderia terricola</name>
    <dbReference type="NCBI Taxonomy" id="169427"/>
    <lineage>
        <taxon>Bacteria</taxon>
        <taxon>Pseudomonadati</taxon>
        <taxon>Pseudomonadota</taxon>
        <taxon>Betaproteobacteria</taxon>
        <taxon>Burkholderiales</taxon>
        <taxon>Burkholderiaceae</taxon>
        <taxon>Paraburkholderia</taxon>
    </lineage>
</organism>
<comment type="catalytic activity">
    <reaction evidence="1">
        <text>ATP + protein L-histidine = ADP + protein N-phospho-L-histidine.</text>
        <dbReference type="EC" id="2.7.13.3"/>
    </reaction>
</comment>
<feature type="domain" description="Response regulatory" evidence="16">
    <location>
        <begin position="513"/>
        <end position="629"/>
    </location>
</feature>
<evidence type="ECO:0000256" key="9">
    <source>
        <dbReference type="ARBA" id="ARBA00023026"/>
    </source>
</evidence>
<keyword evidence="13" id="KW-0175">Coiled coil</keyword>
<dbReference type="CDD" id="cd17546">
    <property type="entry name" value="REC_hyHK_CKI1_RcsC-like"/>
    <property type="match status" value="1"/>
</dbReference>
<dbReference type="InterPro" id="IPR003661">
    <property type="entry name" value="HisK_dim/P_dom"/>
</dbReference>
<keyword evidence="9" id="KW-0843">Virulence</keyword>
<dbReference type="PANTHER" id="PTHR43047">
    <property type="entry name" value="TWO-COMPONENT HISTIDINE PROTEIN KINASE"/>
    <property type="match status" value="1"/>
</dbReference>
<dbReference type="SUPFAM" id="SSF52172">
    <property type="entry name" value="CheY-like"/>
    <property type="match status" value="1"/>
</dbReference>
<dbReference type="CDD" id="cd00082">
    <property type="entry name" value="HisKA"/>
    <property type="match status" value="1"/>
</dbReference>
<evidence type="ECO:0000256" key="8">
    <source>
        <dbReference type="ARBA" id="ARBA00023012"/>
    </source>
</evidence>